<accession>A0AAJ5YZV6</accession>
<gene>
    <name evidence="3" type="ORF">MARU1_002339</name>
</gene>
<evidence type="ECO:0000313" key="4">
    <source>
        <dbReference type="Proteomes" id="UP001217582"/>
    </source>
</evidence>
<protein>
    <recommendedName>
        <fullName evidence="2">Zn(2)-C6 fungal-type domain-containing protein</fullName>
    </recommendedName>
</protein>
<dbReference type="AlphaFoldDB" id="A0AAJ5YZV6"/>
<name>A0AAJ5YZV6_9BASI</name>
<dbReference type="Proteomes" id="UP001217582">
    <property type="component" value="Chromosome 4"/>
</dbReference>
<evidence type="ECO:0000259" key="2">
    <source>
        <dbReference type="PROSITE" id="PS50048"/>
    </source>
</evidence>
<reference evidence="3 4" key="1">
    <citation type="submission" date="2023-03" db="EMBL/GenBank/DDBJ databases">
        <title>Mating type loci evolution in Malassezia.</title>
        <authorList>
            <person name="Coelho M.A."/>
        </authorList>
    </citation>
    <scope>NUCLEOTIDE SEQUENCE [LARGE SCALE GENOMIC DNA]</scope>
    <source>
        <strain evidence="3 4">CBS 13387</strain>
    </source>
</reference>
<feature type="region of interest" description="Disordered" evidence="1">
    <location>
        <begin position="319"/>
        <end position="339"/>
    </location>
</feature>
<dbReference type="SMART" id="SM00066">
    <property type="entry name" value="GAL4"/>
    <property type="match status" value="2"/>
</dbReference>
<sequence length="877" mass="100266">MNCSTEGGARKQAPDGSSPPKISYHESRNAELDGSKFLLPYPSAAAFDHNENDILIEDDSRKLHLSTILTDDQPAVMSEPVPTQAFTTRHEKKCAECRRQHQHCDFSLQEKLLSASGQSGTARCSRCVQRNISCIQAPSSQYKFCPRPTRTGRRIELGRQLHGTTMYADDADNLFEAEQQMYLQRFELSWPRIYLRLIHCYFNYAYTVVAVPEYERFAHAFNRSFGDPALMARYLNGQEGDEATCSYFKPKREQSQCKELNALVEASPETVELLLTVMCAWGAHYIMLPFDQVNPECFTHMGHKSLRQAAEMDFQLGFSRKSPTDLPRSPMPVEGAKRRHKRRQGVACDTCRLRRVRCDLMEQPPGTKACSRCRVKRIVCTDRYIQWKRERDMLKNPSGTAASVPEVQLLPKREEFDMTGESIEDLYRISQPNLFDFGKSRESTCNFFINRALMLVHKYDLVNRNCIQSAAALLILSSLLDYRRPDISFDAHRVAVQHLKNLFTGAFFDLNVLMRPQTVSELVRPLSANRVLFSAYLRDAIFHASHHKEPLLCAEWFKVGFLDSDGSLRPLTTCELVPFAQKLSPESSVAFCILLGQRLASVGHSIYRDVILQSKNIKLPPTMETVQPLCKACQRLWDDLYAVETTLHILYSKCGPLFAAIRPVNVLMWAWNIFSMQFLLYQSMSRRINDWAIASYSLLSLNDDAEGHDELTDRIYTLMRKGQKYTLNFSRVMAHFVHQLMPTGLVHRGTALIRNTFRIAQVLSRTPPMLENVHSGLEHDLAYTGCRPILFRDLLNPQPEPPKNERVQTADPPLLVYPDDVSVLLQLPLSRSMGPFTREVRDSEIDYCIQALGRVGYSFPNVDMEMSRIFETVNAMQ</sequence>
<dbReference type="EMBL" id="CP119919">
    <property type="protein sequence ID" value="WFD16305.1"/>
    <property type="molecule type" value="Genomic_DNA"/>
</dbReference>
<dbReference type="GO" id="GO:0000981">
    <property type="term" value="F:DNA-binding transcription factor activity, RNA polymerase II-specific"/>
    <property type="evidence" value="ECO:0007669"/>
    <property type="project" value="InterPro"/>
</dbReference>
<dbReference type="GO" id="GO:0008270">
    <property type="term" value="F:zinc ion binding"/>
    <property type="evidence" value="ECO:0007669"/>
    <property type="project" value="InterPro"/>
</dbReference>
<feature type="region of interest" description="Disordered" evidence="1">
    <location>
        <begin position="1"/>
        <end position="25"/>
    </location>
</feature>
<dbReference type="InterPro" id="IPR036864">
    <property type="entry name" value="Zn2-C6_fun-type_DNA-bd_sf"/>
</dbReference>
<dbReference type="Gene3D" id="4.10.240.10">
    <property type="entry name" value="Zn(2)-C6 fungal-type DNA-binding domain"/>
    <property type="match status" value="1"/>
</dbReference>
<dbReference type="InterPro" id="IPR001138">
    <property type="entry name" value="Zn2Cys6_DnaBD"/>
</dbReference>
<dbReference type="CDD" id="cd00067">
    <property type="entry name" value="GAL4"/>
    <property type="match status" value="1"/>
</dbReference>
<evidence type="ECO:0000256" key="1">
    <source>
        <dbReference type="SAM" id="MobiDB-lite"/>
    </source>
</evidence>
<dbReference type="SUPFAM" id="SSF57701">
    <property type="entry name" value="Zn2/Cys6 DNA-binding domain"/>
    <property type="match status" value="1"/>
</dbReference>
<evidence type="ECO:0000313" key="3">
    <source>
        <dbReference type="EMBL" id="WFD16305.1"/>
    </source>
</evidence>
<feature type="domain" description="Zn(2)-C6 fungal-type" evidence="2">
    <location>
        <begin position="347"/>
        <end position="382"/>
    </location>
</feature>
<proteinExistence type="predicted"/>
<dbReference type="Pfam" id="PF00172">
    <property type="entry name" value="Zn_clus"/>
    <property type="match status" value="1"/>
</dbReference>
<dbReference type="PROSITE" id="PS00463">
    <property type="entry name" value="ZN2_CY6_FUNGAL_1"/>
    <property type="match status" value="1"/>
</dbReference>
<dbReference type="PROSITE" id="PS50048">
    <property type="entry name" value="ZN2_CY6_FUNGAL_2"/>
    <property type="match status" value="1"/>
</dbReference>
<organism evidence="3 4">
    <name type="scientific">Malassezia arunalokei</name>
    <dbReference type="NCBI Taxonomy" id="1514897"/>
    <lineage>
        <taxon>Eukaryota</taxon>
        <taxon>Fungi</taxon>
        <taxon>Dikarya</taxon>
        <taxon>Basidiomycota</taxon>
        <taxon>Ustilaginomycotina</taxon>
        <taxon>Malasseziomycetes</taxon>
        <taxon>Malasseziales</taxon>
        <taxon>Malasseziaceae</taxon>
        <taxon>Malassezia</taxon>
    </lineage>
</organism>
<keyword evidence="4" id="KW-1185">Reference proteome</keyword>